<dbReference type="PROSITE" id="PS50994">
    <property type="entry name" value="INTEGRASE"/>
    <property type="match status" value="1"/>
</dbReference>
<dbReference type="InterPro" id="IPR021109">
    <property type="entry name" value="Peptidase_aspartic_dom_sf"/>
</dbReference>
<keyword evidence="3" id="KW-0540">Nuclease</keyword>
<dbReference type="Pfam" id="PF24626">
    <property type="entry name" value="SH3_Tf2-1"/>
    <property type="match status" value="1"/>
</dbReference>
<dbReference type="Gene3D" id="3.30.70.270">
    <property type="match status" value="1"/>
</dbReference>
<feature type="compositionally biased region" description="Basic and acidic residues" evidence="6">
    <location>
        <begin position="251"/>
        <end position="272"/>
    </location>
</feature>
<dbReference type="Pfam" id="PF00078">
    <property type="entry name" value="RVT_1"/>
    <property type="match status" value="1"/>
</dbReference>
<dbReference type="Gene3D" id="2.40.70.10">
    <property type="entry name" value="Acid Proteases"/>
    <property type="match status" value="1"/>
</dbReference>
<dbReference type="InterPro" id="IPR043128">
    <property type="entry name" value="Rev_trsase/Diguanyl_cyclase"/>
</dbReference>
<dbReference type="InterPro" id="IPR012337">
    <property type="entry name" value="RNaseH-like_sf"/>
</dbReference>
<keyword evidence="9" id="KW-1185">Reference proteome</keyword>
<keyword evidence="1" id="KW-0808">Transferase</keyword>
<proteinExistence type="predicted"/>
<dbReference type="EMBL" id="BQNB010012954">
    <property type="protein sequence ID" value="GJT09995.1"/>
    <property type="molecule type" value="Genomic_DNA"/>
</dbReference>
<dbReference type="Proteomes" id="UP001151760">
    <property type="component" value="Unassembled WGS sequence"/>
</dbReference>
<feature type="domain" description="Integrase catalytic" evidence="7">
    <location>
        <begin position="868"/>
        <end position="1028"/>
    </location>
</feature>
<evidence type="ECO:0000313" key="8">
    <source>
        <dbReference type="EMBL" id="GJT09995.1"/>
    </source>
</evidence>
<sequence>MPPRMRTQSAGRPAAESLGGGTGERVGSGGRGRRPREGNDERVDELNGQGNDQGMRANGGVEGVNGNVERANGGAPDFSMIIAQQLQNLLPAMLAQVSNRGNVGNQNGNVVNENEYDGKGGVVVLTRWIKKMESVHDMSGCSIDQKVKYTAGSFVEFCPSHKMQKLESELWNHAMVGAGHATYTDRFHELARLVLYLVTPESMMIERYVYGLAPQIRGIMAATEPKTMQKAVQISGALIDEVVRNDSIKKVEKRGNVGEPSKDRSGRDDNKRTRTGNVFTTIVNPVGRENTGTWPKCTTCNSYHVPGGPCRTCFNCNRPRYLARDCRGVLRNVNPVNARNPTIRACYECGSTNHGHGKQRNQARGRAFMLGAEEARQDPNIVTSTFTLNNHFATTLFDSGADHSFVSTTFIPLLGLEPGDLGFRYEIEIASEQLVEIDKVIKGCKLEIEGHVFDIDLIPFGHRSFDVIIDMDWLSNYKAEIICHKKVVRIPLPDGKVLRVVGERPKEKARLLMSAKASDKKQEEIVVVRDFPEVFSDDLSGLPPIREIKFWIELIPGAMPVAKSSYRLAPFELEELSGQLKELQDKGFIRPSSSPWGAPILIDDLFDQLQGSQFFSKIDLRSGYHQLRVHKDDIPKTAFRTRYGHFEFTVMPFDLTNAPAIFMDLMNRVCSPYLDKFVIVFIDDILVYSKTQEEHVKHLSLVLELLKKRNLRLKLLRIEKPLELRLSKNFVWGEEQELAFQTLKDKLCNAPILALPNRPEDFVVYCDASGIRLGCVLMQRGKVIAYASRQLKIHEENYTTHDLELGAVVFALKIWRHYLYGTKSENVVADALSRKERVKPKRVRDINMILQSSIKDRILAAQKEAVDECALPQKGIAMDFVTKLPKTSSGHEKIWVIVDRLTKSAYFLPMREDYKMDRLARLYLNEIVARHGVPISIISDRDSRFTSRFWQSMQEALGTRLDMSTTYHPQTDGQSEHTIQTLEDMLRACVLDFEGSWDVHLPLVEFSYNNSYHSSVRCAPFKALYGRKCRSPIMWAEVGEGQLIGPELVQETTEKISQIKDRLKAARDHQKSYADKRRKPLEFSVGDYVLLKVSPWKGVVRFGKKGKLAPRFVGPFEIIEKVGPVAYRLDFPEELNGVHDTFHVSNLKKCLADPTLKVPLDEIRVDAKLNFRTTF</sequence>
<evidence type="ECO:0000259" key="7">
    <source>
        <dbReference type="PROSITE" id="PS50994"/>
    </source>
</evidence>
<feature type="region of interest" description="Disordered" evidence="6">
    <location>
        <begin position="251"/>
        <end position="276"/>
    </location>
</feature>
<accession>A0ABQ5B570</accession>
<dbReference type="CDD" id="cd00303">
    <property type="entry name" value="retropepsin_like"/>
    <property type="match status" value="1"/>
</dbReference>
<organism evidence="8 9">
    <name type="scientific">Tanacetum coccineum</name>
    <dbReference type="NCBI Taxonomy" id="301880"/>
    <lineage>
        <taxon>Eukaryota</taxon>
        <taxon>Viridiplantae</taxon>
        <taxon>Streptophyta</taxon>
        <taxon>Embryophyta</taxon>
        <taxon>Tracheophyta</taxon>
        <taxon>Spermatophyta</taxon>
        <taxon>Magnoliopsida</taxon>
        <taxon>eudicotyledons</taxon>
        <taxon>Gunneridae</taxon>
        <taxon>Pentapetalae</taxon>
        <taxon>asterids</taxon>
        <taxon>campanulids</taxon>
        <taxon>Asterales</taxon>
        <taxon>Asteraceae</taxon>
        <taxon>Asteroideae</taxon>
        <taxon>Anthemideae</taxon>
        <taxon>Anthemidinae</taxon>
        <taxon>Tanacetum</taxon>
    </lineage>
</organism>
<dbReference type="Pfam" id="PF08284">
    <property type="entry name" value="RVP_2"/>
    <property type="match status" value="1"/>
</dbReference>
<keyword evidence="2" id="KW-0548">Nucleotidyltransferase</keyword>
<evidence type="ECO:0000313" key="9">
    <source>
        <dbReference type="Proteomes" id="UP001151760"/>
    </source>
</evidence>
<dbReference type="Gene3D" id="3.10.10.10">
    <property type="entry name" value="HIV Type 1 Reverse Transcriptase, subunit A, domain 1"/>
    <property type="match status" value="2"/>
</dbReference>
<dbReference type="SUPFAM" id="SSF50630">
    <property type="entry name" value="Acid proteases"/>
    <property type="match status" value="1"/>
</dbReference>
<dbReference type="SUPFAM" id="SSF53098">
    <property type="entry name" value="Ribonuclease H-like"/>
    <property type="match status" value="1"/>
</dbReference>
<evidence type="ECO:0000256" key="5">
    <source>
        <dbReference type="ARBA" id="ARBA00023268"/>
    </source>
</evidence>
<evidence type="ECO:0000256" key="3">
    <source>
        <dbReference type="ARBA" id="ARBA00022722"/>
    </source>
</evidence>
<dbReference type="Gene3D" id="3.30.420.10">
    <property type="entry name" value="Ribonuclease H-like superfamily/Ribonuclease H"/>
    <property type="match status" value="1"/>
</dbReference>
<dbReference type="SUPFAM" id="SSF56672">
    <property type="entry name" value="DNA/RNA polymerases"/>
    <property type="match status" value="1"/>
</dbReference>
<dbReference type="InterPro" id="IPR050951">
    <property type="entry name" value="Retrovirus_Pol_polyprotein"/>
</dbReference>
<dbReference type="PANTHER" id="PTHR37984:SF5">
    <property type="entry name" value="PROTEIN NYNRIN-LIKE"/>
    <property type="match status" value="1"/>
</dbReference>
<reference evidence="8" key="1">
    <citation type="journal article" date="2022" name="Int. J. Mol. Sci.">
        <title>Draft Genome of Tanacetum Coccineum: Genomic Comparison of Closely Related Tanacetum-Family Plants.</title>
        <authorList>
            <person name="Yamashiro T."/>
            <person name="Shiraishi A."/>
            <person name="Nakayama K."/>
            <person name="Satake H."/>
        </authorList>
    </citation>
    <scope>NUCLEOTIDE SEQUENCE</scope>
</reference>
<dbReference type="InterPro" id="IPR043502">
    <property type="entry name" value="DNA/RNA_pol_sf"/>
</dbReference>
<keyword evidence="8" id="KW-0695">RNA-directed DNA polymerase</keyword>
<protein>
    <submittedName>
        <fullName evidence="8">Reverse transcriptase domain-containing protein</fullName>
    </submittedName>
</protein>
<feature type="compositionally biased region" description="Gly residues" evidence="6">
    <location>
        <begin position="18"/>
        <end position="30"/>
    </location>
</feature>
<name>A0ABQ5B570_9ASTR</name>
<dbReference type="PANTHER" id="PTHR37984">
    <property type="entry name" value="PROTEIN CBG26694"/>
    <property type="match status" value="1"/>
</dbReference>
<dbReference type="GO" id="GO:0003964">
    <property type="term" value="F:RNA-directed DNA polymerase activity"/>
    <property type="evidence" value="ECO:0007669"/>
    <property type="project" value="UniProtKB-KW"/>
</dbReference>
<gene>
    <name evidence="8" type="ORF">Tco_0857037</name>
</gene>
<evidence type="ECO:0000256" key="1">
    <source>
        <dbReference type="ARBA" id="ARBA00022679"/>
    </source>
</evidence>
<dbReference type="InterPro" id="IPR000477">
    <property type="entry name" value="RT_dom"/>
</dbReference>
<feature type="region of interest" description="Disordered" evidence="6">
    <location>
        <begin position="1"/>
        <end position="61"/>
    </location>
</feature>
<dbReference type="InterPro" id="IPR001584">
    <property type="entry name" value="Integrase_cat-core"/>
</dbReference>
<dbReference type="InterPro" id="IPR056924">
    <property type="entry name" value="SH3_Tf2-1"/>
</dbReference>
<evidence type="ECO:0000256" key="4">
    <source>
        <dbReference type="ARBA" id="ARBA00022759"/>
    </source>
</evidence>
<keyword evidence="4" id="KW-0378">Hydrolase</keyword>
<dbReference type="CDD" id="cd01647">
    <property type="entry name" value="RT_LTR"/>
    <property type="match status" value="1"/>
</dbReference>
<dbReference type="Pfam" id="PF17919">
    <property type="entry name" value="RT_RNaseH_2"/>
    <property type="match status" value="1"/>
</dbReference>
<evidence type="ECO:0000256" key="2">
    <source>
        <dbReference type="ARBA" id="ARBA00022695"/>
    </source>
</evidence>
<dbReference type="InterPro" id="IPR041577">
    <property type="entry name" value="RT_RNaseH_2"/>
</dbReference>
<feature type="compositionally biased region" description="Polar residues" evidence="6">
    <location>
        <begin position="1"/>
        <end position="10"/>
    </location>
</feature>
<feature type="compositionally biased region" description="Basic and acidic residues" evidence="6">
    <location>
        <begin position="35"/>
        <end position="45"/>
    </location>
</feature>
<keyword evidence="5" id="KW-0511">Multifunctional enzyme</keyword>
<keyword evidence="4" id="KW-0255">Endonuclease</keyword>
<evidence type="ECO:0000256" key="6">
    <source>
        <dbReference type="SAM" id="MobiDB-lite"/>
    </source>
</evidence>
<reference evidence="8" key="2">
    <citation type="submission" date="2022-01" db="EMBL/GenBank/DDBJ databases">
        <authorList>
            <person name="Yamashiro T."/>
            <person name="Shiraishi A."/>
            <person name="Satake H."/>
            <person name="Nakayama K."/>
        </authorList>
    </citation>
    <scope>NUCLEOTIDE SEQUENCE</scope>
</reference>
<dbReference type="InterPro" id="IPR036397">
    <property type="entry name" value="RNaseH_sf"/>
</dbReference>
<comment type="caution">
    <text evidence="8">The sequence shown here is derived from an EMBL/GenBank/DDBJ whole genome shotgun (WGS) entry which is preliminary data.</text>
</comment>